<evidence type="ECO:0000256" key="1">
    <source>
        <dbReference type="SAM" id="Phobius"/>
    </source>
</evidence>
<proteinExistence type="predicted"/>
<name>A0A2U3D961_SULT2</name>
<dbReference type="OrthoDB" id="2084913at2"/>
<keyword evidence="1" id="KW-1133">Transmembrane helix</keyword>
<organism evidence="2 3">
    <name type="scientific">Sulfoacidibacillus thermotolerans</name>
    <name type="common">Acidibacillus sulfuroxidans</name>
    <dbReference type="NCBI Taxonomy" id="1765684"/>
    <lineage>
        <taxon>Bacteria</taxon>
        <taxon>Bacillati</taxon>
        <taxon>Bacillota</taxon>
        <taxon>Bacilli</taxon>
        <taxon>Bacillales</taxon>
        <taxon>Alicyclobacillaceae</taxon>
        <taxon>Sulfoacidibacillus</taxon>
    </lineage>
</organism>
<keyword evidence="1" id="KW-0812">Transmembrane</keyword>
<dbReference type="RefSeq" id="WP_109430348.1">
    <property type="nucleotide sequence ID" value="NZ_MPDK01000008.1"/>
</dbReference>
<evidence type="ECO:0000313" key="2">
    <source>
        <dbReference type="EMBL" id="PWI57816.1"/>
    </source>
</evidence>
<comment type="caution">
    <text evidence="2">The sequence shown here is derived from an EMBL/GenBank/DDBJ whole genome shotgun (WGS) entry which is preliminary data.</text>
</comment>
<sequence length="61" mass="7123">MNGFWPSIPFYIPYSPGMPNWWDLVWWIFQLVIMSALLLILHLVATREDQVGNDESKSDPS</sequence>
<evidence type="ECO:0000313" key="3">
    <source>
        <dbReference type="Proteomes" id="UP000245380"/>
    </source>
</evidence>
<dbReference type="AlphaFoldDB" id="A0A2U3D961"/>
<gene>
    <name evidence="2" type="ORF">BM613_06385</name>
</gene>
<keyword evidence="3" id="KW-1185">Reference proteome</keyword>
<accession>A0A2U3D961</accession>
<dbReference type="EMBL" id="MPDK01000008">
    <property type="protein sequence ID" value="PWI57816.1"/>
    <property type="molecule type" value="Genomic_DNA"/>
</dbReference>
<reference evidence="2 3" key="1">
    <citation type="submission" date="2016-11" db="EMBL/GenBank/DDBJ databases">
        <title>Comparative genomics of Acidibacillus ferroxidans species.</title>
        <authorList>
            <person name="Oliveira G."/>
            <person name="Nunes G."/>
            <person name="Oliveira R."/>
            <person name="Araujo F."/>
            <person name="Salim A."/>
            <person name="Scholte L."/>
            <person name="Morais D."/>
            <person name="Nancucheo I."/>
            <person name="Johnson D.B."/>
            <person name="Grail B."/>
            <person name="Bittencourt J."/>
            <person name="Valadares R."/>
        </authorList>
    </citation>
    <scope>NUCLEOTIDE SEQUENCE [LARGE SCALE GENOMIC DNA]</scope>
    <source>
        <strain evidence="2 3">Y002</strain>
    </source>
</reference>
<feature type="transmembrane region" description="Helical" evidence="1">
    <location>
        <begin position="24"/>
        <end position="45"/>
    </location>
</feature>
<dbReference type="Proteomes" id="UP000245380">
    <property type="component" value="Unassembled WGS sequence"/>
</dbReference>
<protein>
    <submittedName>
        <fullName evidence="2">Uncharacterized protein</fullName>
    </submittedName>
</protein>
<keyword evidence="1" id="KW-0472">Membrane</keyword>